<dbReference type="AlphaFoldDB" id="A0A163MLZ0"/>
<proteinExistence type="predicted"/>
<organism evidence="1">
    <name type="scientific">Absidia glauca</name>
    <name type="common">Pin mould</name>
    <dbReference type="NCBI Taxonomy" id="4829"/>
    <lineage>
        <taxon>Eukaryota</taxon>
        <taxon>Fungi</taxon>
        <taxon>Fungi incertae sedis</taxon>
        <taxon>Mucoromycota</taxon>
        <taxon>Mucoromycotina</taxon>
        <taxon>Mucoromycetes</taxon>
        <taxon>Mucorales</taxon>
        <taxon>Cunninghamellaceae</taxon>
        <taxon>Absidia</taxon>
    </lineage>
</organism>
<dbReference type="InParanoid" id="A0A163MLZ0"/>
<dbReference type="EMBL" id="LT554540">
    <property type="protein sequence ID" value="SAM06219.1"/>
    <property type="molecule type" value="Genomic_DNA"/>
</dbReference>
<protein>
    <submittedName>
        <fullName evidence="1">Uncharacterized protein</fullName>
    </submittedName>
</protein>
<name>A0A163MLZ0_ABSGL</name>
<accession>A0A163MLZ0</accession>
<evidence type="ECO:0000313" key="1">
    <source>
        <dbReference type="EMBL" id="SAM06219.1"/>
    </source>
</evidence>
<sequence length="243" mass="27134">MKTNSKYCFTCGCYFAEHAYRKHENVCYERRIATLRAQSASANVDSSMADASGYIDDDILSFAGYDDDTVMPDTTVDDPTSDDDSVYPKIEGDTIDEGQPKVYNYATEADPLSMAEELSLELFMLTKSLGVSRDGHDMISKFVNKALQMATTQSPSVKVLSHYKSKDLLTRQWPTSFKRFDMCPRGCVVFHDSEQVNCPNHSCDGKRYKDPTAQIKIPSMSIKILSLSDMLASKKPNDVSPPP</sequence>
<keyword evidence="2" id="KW-1185">Reference proteome</keyword>
<dbReference type="OMA" id="CYERRIA"/>
<gene>
    <name evidence="1" type="primary">ABSGL_12101.1 scaffold 12613</name>
</gene>
<evidence type="ECO:0000313" key="2">
    <source>
        <dbReference type="Proteomes" id="UP000078561"/>
    </source>
</evidence>
<dbReference type="Proteomes" id="UP000078561">
    <property type="component" value="Unassembled WGS sequence"/>
</dbReference>
<reference evidence="1" key="1">
    <citation type="submission" date="2016-04" db="EMBL/GenBank/DDBJ databases">
        <authorList>
            <person name="Evans L.H."/>
            <person name="Alamgir A."/>
            <person name="Owens N."/>
            <person name="Weber N.D."/>
            <person name="Virtaneva K."/>
            <person name="Barbian K."/>
            <person name="Babar A."/>
            <person name="Rosenke K."/>
        </authorList>
    </citation>
    <scope>NUCLEOTIDE SEQUENCE [LARGE SCALE GENOMIC DNA]</scope>
    <source>
        <strain evidence="1">CBS 101.48</strain>
    </source>
</reference>